<feature type="repeat" description="ANK" evidence="3">
    <location>
        <begin position="90"/>
        <end position="122"/>
    </location>
</feature>
<evidence type="ECO:0000256" key="4">
    <source>
        <dbReference type="SAM" id="Coils"/>
    </source>
</evidence>
<feature type="repeat" description="ANK" evidence="3">
    <location>
        <begin position="189"/>
        <end position="221"/>
    </location>
</feature>
<feature type="region of interest" description="Disordered" evidence="5">
    <location>
        <begin position="1209"/>
        <end position="1237"/>
    </location>
</feature>
<dbReference type="InParanoid" id="A0A674DBT8"/>
<keyword evidence="1" id="KW-0677">Repeat</keyword>
<feature type="coiled-coil region" evidence="4">
    <location>
        <begin position="1114"/>
        <end position="1200"/>
    </location>
</feature>
<proteinExistence type="predicted"/>
<feature type="region of interest" description="Disordered" evidence="5">
    <location>
        <begin position="1"/>
        <end position="54"/>
    </location>
</feature>
<feature type="coiled-coil region" evidence="4">
    <location>
        <begin position="767"/>
        <end position="864"/>
    </location>
</feature>
<keyword evidence="3" id="KW-0040">ANK repeat</keyword>
<dbReference type="PANTHER" id="PTHR24129">
    <property type="entry name" value="ANKYCORBIN"/>
    <property type="match status" value="1"/>
</dbReference>
<evidence type="ECO:0000256" key="1">
    <source>
        <dbReference type="ARBA" id="ARBA00022737"/>
    </source>
</evidence>
<dbReference type="PROSITE" id="PS50088">
    <property type="entry name" value="ANK_REPEAT"/>
    <property type="match status" value="4"/>
</dbReference>
<feature type="coiled-coil region" evidence="4">
    <location>
        <begin position="391"/>
        <end position="507"/>
    </location>
</feature>
<keyword evidence="7" id="KW-1185">Reference proteome</keyword>
<dbReference type="GO" id="GO:0003779">
    <property type="term" value="F:actin binding"/>
    <property type="evidence" value="ECO:0007669"/>
    <property type="project" value="InterPro"/>
</dbReference>
<dbReference type="SUPFAM" id="SSF48403">
    <property type="entry name" value="Ankyrin repeat"/>
    <property type="match status" value="1"/>
</dbReference>
<evidence type="ECO:0000256" key="3">
    <source>
        <dbReference type="PROSITE-ProRule" id="PRU00023"/>
    </source>
</evidence>
<evidence type="ECO:0000256" key="2">
    <source>
        <dbReference type="ARBA" id="ARBA00023054"/>
    </source>
</evidence>
<dbReference type="InterPro" id="IPR036770">
    <property type="entry name" value="Ankyrin_rpt-contain_sf"/>
</dbReference>
<feature type="repeat" description="ANK" evidence="3">
    <location>
        <begin position="156"/>
        <end position="188"/>
    </location>
</feature>
<sequence length="1374" mass="155327">EVNGEKRVGEGKREKEGRGVNGRKEGRGVNGRKEGRGVNGRKEGRGVNGRKEGRGVKRVGEFHLSATRGHLDCLNLILGHSVDLTATDATGKNALHLASRNGQSLCVQKLLQHNCPVGNVDLQGRTALHDAVMAGCSSSVKLLCDSGASVNASDFDGRTPLVLATQMCHPHICRLLLERGADIAIRDKQNKTALTLGCEYACKDAVEVLLKSGADVTAVDSFGHDSFHYARLSKNQDLVNLFKTYLDNVTKAKEAAKMEQKKRQDLERQNESQQETLRKFHLEQRALMDKVKLLQQQLSQEKHTVECIHKEREQLKLLLSAKDREEGARAPETVKVQLRSHMVRDHRKDNVLVKQSHSLDSAQVLQSSGLSHSLSRPLELAGRPGVGWDPVEEVEALRRELETVRRRQQTAEEEALRLQAALARKSQECQELAQSRETIQRQADRQVQELEEALGDVQKRMLDSEAKVKQLQAHVVAVKEHLGGQAADELRAQLHDVKAKYEGASAEVGRVRNHLKQSEKALEEYKSSEGQLAVEAERLGLELSALREERDELAEALLDMEALIKETQARQGEKVVPAEKFDNMKNLLSNAVDEKERQLAELREDYDRVLEEVAELHREMDSQPAQAGTGAVPLQEHERMRTTLEEQSSSMKRRLADITAKSQALIRQVEESEEEREMLQEQLEELNSRVEANFIPLKAHEEVKSALERAVEELEERLVEAAERNGQAEVQIQRLQTERVTLCESVTSLQSATVPSEKFQSEVGALNAQLVKELEVLQKRFEEREKELAQVTAKNQSLKQSLNGEYVSREKHEQVNTELSAALEKAKAELSKLEKEGKESEEELQKVKEGSAELKEKLENVQVMIENDYVCLIDHEAVRVNLSNAVVEAEHRAKEALASYQSAQDGTVKLHQEMEAQKKELDTIQEAIQAKFVPLTAIEERENSYNIKLKDLTGKLSEMQEKYNQEKLEGERHKQEKEKLKVQMESVQQRMETGFVASEKHKEVEDEYRGKMEELTLRLVDLEQQYKDVTVQRAELEEQNALCNTDIQSLQQRLESESARLEHYEAEHRALRGTIHQAQDECQKAREAQRGEAQRACALEKELQGCSEDQAVLLQQHAQAKEALEGQVAQLLASLRQEQETSAQRAQNVAALQSELLRATQALEELGGREDQLSQLKSEKQRLQEETAALGERLTGLAEQCEVLHHEAAQAREDEGRAREDKTRARVETEALQEKSNTMDKEIRELKERYEESLSTIGEFQRRIQMSAEQTEVKDKKISELLTDVERLKQALNGLSQLAYAGNAAPNKRQMQHIDTLQAQIKSLQQQLADAESQHREVVSIYRTHLLSAAQGHMDEDVQAALLQIIRMRQEFVC</sequence>
<dbReference type="InterPro" id="IPR042420">
    <property type="entry name" value="RAI14/UACA"/>
</dbReference>
<protein>
    <submittedName>
        <fullName evidence="6">Uveal autoantigen with coiled-coil domains and ankyrin repeats</fullName>
    </submittedName>
</protein>
<dbReference type="Ensembl" id="ENSSTUT00000099875.1">
    <property type="protein sequence ID" value="ENSSTUP00000093472.1"/>
    <property type="gene ID" value="ENSSTUG00000041444.1"/>
</dbReference>
<feature type="coiled-coil region" evidence="4">
    <location>
        <begin position="907"/>
        <end position="1088"/>
    </location>
</feature>
<dbReference type="Gene3D" id="1.25.40.20">
    <property type="entry name" value="Ankyrin repeat-containing domain"/>
    <property type="match status" value="1"/>
</dbReference>
<accession>A0A674DBT8</accession>
<dbReference type="PROSITE" id="PS50297">
    <property type="entry name" value="ANK_REP_REGION"/>
    <property type="match status" value="2"/>
</dbReference>
<evidence type="ECO:0000313" key="6">
    <source>
        <dbReference type="Ensembl" id="ENSSTUP00000093472.1"/>
    </source>
</evidence>
<reference evidence="6" key="2">
    <citation type="submission" date="2025-09" db="UniProtKB">
        <authorList>
            <consortium name="Ensembl"/>
        </authorList>
    </citation>
    <scope>IDENTIFICATION</scope>
</reference>
<dbReference type="OMA" id="KCHEMEK"/>
<gene>
    <name evidence="6" type="primary">UACA</name>
    <name evidence="6" type="synonym">LOC115183752</name>
</gene>
<reference evidence="6" key="1">
    <citation type="submission" date="2025-08" db="UniProtKB">
        <authorList>
            <consortium name="Ensembl"/>
        </authorList>
    </citation>
    <scope>IDENTIFICATION</scope>
</reference>
<evidence type="ECO:0000256" key="5">
    <source>
        <dbReference type="SAM" id="MobiDB-lite"/>
    </source>
</evidence>
<organism evidence="6 7">
    <name type="scientific">Salmo trutta</name>
    <name type="common">Brown trout</name>
    <dbReference type="NCBI Taxonomy" id="8032"/>
    <lineage>
        <taxon>Eukaryota</taxon>
        <taxon>Metazoa</taxon>
        <taxon>Chordata</taxon>
        <taxon>Craniata</taxon>
        <taxon>Vertebrata</taxon>
        <taxon>Euteleostomi</taxon>
        <taxon>Actinopterygii</taxon>
        <taxon>Neopterygii</taxon>
        <taxon>Teleostei</taxon>
        <taxon>Protacanthopterygii</taxon>
        <taxon>Salmoniformes</taxon>
        <taxon>Salmonidae</taxon>
        <taxon>Salmoninae</taxon>
        <taxon>Salmo</taxon>
    </lineage>
</organism>
<dbReference type="FunCoup" id="A0A674DBT8">
    <property type="interactions" value="308"/>
</dbReference>
<evidence type="ECO:0000313" key="7">
    <source>
        <dbReference type="Proteomes" id="UP000472277"/>
    </source>
</evidence>
<dbReference type="Pfam" id="PF00023">
    <property type="entry name" value="Ank"/>
    <property type="match status" value="1"/>
</dbReference>
<dbReference type="InterPro" id="IPR002110">
    <property type="entry name" value="Ankyrin_rpt"/>
</dbReference>
<dbReference type="SMART" id="SM00248">
    <property type="entry name" value="ANK"/>
    <property type="match status" value="6"/>
</dbReference>
<name>A0A674DBT8_SALTR</name>
<dbReference type="SUPFAM" id="SSF90257">
    <property type="entry name" value="Myosin rod fragments"/>
    <property type="match status" value="1"/>
</dbReference>
<feature type="coiled-coil region" evidence="4">
    <location>
        <begin position="249"/>
        <end position="283"/>
    </location>
</feature>
<dbReference type="PANTHER" id="PTHR24129:SF1">
    <property type="entry name" value="UVEAL AUTOANTIGEN WITH COILED-COIL DOMAINS AND ANKYRIN REPEATS"/>
    <property type="match status" value="1"/>
</dbReference>
<feature type="coiled-coil region" evidence="4">
    <location>
        <begin position="536"/>
        <end position="738"/>
    </location>
</feature>
<dbReference type="Pfam" id="PF12796">
    <property type="entry name" value="Ank_2"/>
    <property type="match status" value="1"/>
</dbReference>
<keyword evidence="2 4" id="KW-0175">Coiled coil</keyword>
<dbReference type="GeneTree" id="ENSGT00940000157475"/>
<feature type="repeat" description="ANK" evidence="3">
    <location>
        <begin position="123"/>
        <end position="155"/>
    </location>
</feature>
<dbReference type="Proteomes" id="UP000472277">
    <property type="component" value="Unassembled WGS sequence"/>
</dbReference>